<dbReference type="EMBL" id="FQXM01000006">
    <property type="protein sequence ID" value="SHH51008.1"/>
    <property type="molecule type" value="Genomic_DNA"/>
</dbReference>
<evidence type="ECO:0000313" key="16">
    <source>
        <dbReference type="EMBL" id="SHH51008.1"/>
    </source>
</evidence>
<proteinExistence type="inferred from homology"/>
<dbReference type="EC" id="2.7.7.87" evidence="3 13"/>
<dbReference type="GO" id="GO:0005524">
    <property type="term" value="F:ATP binding"/>
    <property type="evidence" value="ECO:0007669"/>
    <property type="project" value="UniProtKB-UniRule"/>
</dbReference>
<keyword evidence="9 13" id="KW-0547">Nucleotide-binding</keyword>
<evidence type="ECO:0000256" key="8">
    <source>
        <dbReference type="ARBA" id="ARBA00022695"/>
    </source>
</evidence>
<dbReference type="PANTHER" id="PTHR17490:SF16">
    <property type="entry name" value="THREONYLCARBAMOYL-AMP SYNTHASE"/>
    <property type="match status" value="1"/>
</dbReference>
<evidence type="ECO:0000256" key="1">
    <source>
        <dbReference type="ARBA" id="ARBA00004496"/>
    </source>
</evidence>
<dbReference type="Proteomes" id="UP000184447">
    <property type="component" value="Unassembled WGS sequence"/>
</dbReference>
<evidence type="ECO:0000256" key="9">
    <source>
        <dbReference type="ARBA" id="ARBA00022741"/>
    </source>
</evidence>
<evidence type="ECO:0000256" key="3">
    <source>
        <dbReference type="ARBA" id="ARBA00012584"/>
    </source>
</evidence>
<dbReference type="SUPFAM" id="SSF55821">
    <property type="entry name" value="YrdC/RibB"/>
    <property type="match status" value="1"/>
</dbReference>
<dbReference type="PROSITE" id="PS51163">
    <property type="entry name" value="YRDC"/>
    <property type="match status" value="1"/>
</dbReference>
<comment type="catalytic activity">
    <reaction evidence="12 13">
        <text>L-threonine + hydrogencarbonate + ATP = L-threonylcarbamoyladenylate + diphosphate + H2O</text>
        <dbReference type="Rhea" id="RHEA:36407"/>
        <dbReference type="ChEBI" id="CHEBI:15377"/>
        <dbReference type="ChEBI" id="CHEBI:17544"/>
        <dbReference type="ChEBI" id="CHEBI:30616"/>
        <dbReference type="ChEBI" id="CHEBI:33019"/>
        <dbReference type="ChEBI" id="CHEBI:57926"/>
        <dbReference type="ChEBI" id="CHEBI:73682"/>
        <dbReference type="EC" id="2.7.7.87"/>
    </reaction>
</comment>
<dbReference type="GO" id="GO:0003725">
    <property type="term" value="F:double-stranded RNA binding"/>
    <property type="evidence" value="ECO:0007669"/>
    <property type="project" value="UniProtKB-UniRule"/>
</dbReference>
<keyword evidence="17" id="KW-1185">Reference proteome</keyword>
<dbReference type="PANTHER" id="PTHR17490">
    <property type="entry name" value="SUA5"/>
    <property type="match status" value="1"/>
</dbReference>
<evidence type="ECO:0000256" key="2">
    <source>
        <dbReference type="ARBA" id="ARBA00007663"/>
    </source>
</evidence>
<reference evidence="16 17" key="1">
    <citation type="submission" date="2016-11" db="EMBL/GenBank/DDBJ databases">
        <authorList>
            <person name="Jaros S."/>
            <person name="Januszkiewicz K."/>
            <person name="Wedrychowicz H."/>
        </authorList>
    </citation>
    <scope>NUCLEOTIDE SEQUENCE [LARGE SCALE GENOMIC DNA]</scope>
    <source>
        <strain evidence="16 17">DSM 8605</strain>
    </source>
</reference>
<accession>A0A1M5TK02</accession>
<dbReference type="FunFam" id="3.90.870.10:FF:000009">
    <property type="entry name" value="Threonylcarbamoyl-AMP synthase, putative"/>
    <property type="match status" value="1"/>
</dbReference>
<dbReference type="AlphaFoldDB" id="A0A1M5TK02"/>
<comment type="similarity">
    <text evidence="2 13">Belongs to the SUA5 family.</text>
</comment>
<name>A0A1M5TK02_9CLOT</name>
<dbReference type="STRING" id="1121316.SAMN02745207_01343"/>
<evidence type="ECO:0000256" key="6">
    <source>
        <dbReference type="ARBA" id="ARBA00022679"/>
    </source>
</evidence>
<dbReference type="InterPro" id="IPR050156">
    <property type="entry name" value="TC-AMP_synthase_SUA5"/>
</dbReference>
<keyword evidence="8 13" id="KW-0548">Nucleotidyltransferase</keyword>
<evidence type="ECO:0000256" key="14">
    <source>
        <dbReference type="PIRSR" id="PIRSR004930-1"/>
    </source>
</evidence>
<feature type="binding site" evidence="14">
    <location>
        <position position="238"/>
    </location>
    <ligand>
        <name>ATP</name>
        <dbReference type="ChEBI" id="CHEBI:30616"/>
    </ligand>
</feature>
<evidence type="ECO:0000256" key="10">
    <source>
        <dbReference type="ARBA" id="ARBA00022840"/>
    </source>
</evidence>
<comment type="function">
    <text evidence="13">Required for the formation of a threonylcarbamoyl group on adenosine at position 37 (t(6)A37) in tRNAs that read codons beginning with adenine.</text>
</comment>
<evidence type="ECO:0000256" key="7">
    <source>
        <dbReference type="ARBA" id="ARBA00022694"/>
    </source>
</evidence>
<evidence type="ECO:0000256" key="12">
    <source>
        <dbReference type="ARBA" id="ARBA00048366"/>
    </source>
</evidence>
<dbReference type="Gene3D" id="3.40.50.11030">
    <property type="entry name" value="Threonylcarbamoyl-AMP synthase, C-terminal domain"/>
    <property type="match status" value="1"/>
</dbReference>
<feature type="binding site" evidence="14">
    <location>
        <position position="152"/>
    </location>
    <ligand>
        <name>ATP</name>
        <dbReference type="ChEBI" id="CHEBI:30616"/>
    </ligand>
</feature>
<sequence>MKTKIVKIENENLLDKALIEAATILKDGGLVVFPTETVYGLGANALNSKAVQSIFEAKGRPQDNPLIIHVANKNIDFLVSEITSFAKKLMDKFWPGPLTLIMKKSDIVPNVTSAGLETVGIRMPSNLIARQLIESAGVPIAAPSANLSGKPSPTTLESCVEDLKGRVDFIIGGEMSKVGLESTIVDCTVDPPCVLRPGGITLEMLKTVDERVYIDSAILNNMNQNEKPRAPGMKYRHYAPNVPMKIISGDLDNIVEYINKMCQEYRNNSIKVGIIATEETKNSYSYGIIKSLGTRKDLNTVSYNLFNTLRSFNNEDVDLILGESFLEEGIGIAIMNRLKKAAGYDIIKV</sequence>
<feature type="binding site" evidence="14">
    <location>
        <position position="64"/>
    </location>
    <ligand>
        <name>ATP</name>
        <dbReference type="ChEBI" id="CHEBI:30616"/>
    </ligand>
</feature>
<feature type="binding site" evidence="14">
    <location>
        <position position="142"/>
    </location>
    <ligand>
        <name>L-threonine</name>
        <dbReference type="ChEBI" id="CHEBI:57926"/>
    </ligand>
</feature>
<dbReference type="FunFam" id="3.40.50.11030:FF:000001">
    <property type="entry name" value="Threonylcarbamoyl-AMP synthase"/>
    <property type="match status" value="1"/>
</dbReference>
<feature type="binding site" evidence="14">
    <location>
        <position position="196"/>
    </location>
    <ligand>
        <name>ATP</name>
        <dbReference type="ChEBI" id="CHEBI:30616"/>
    </ligand>
</feature>
<dbReference type="GO" id="GO:0000049">
    <property type="term" value="F:tRNA binding"/>
    <property type="evidence" value="ECO:0007669"/>
    <property type="project" value="TreeGrafter"/>
</dbReference>
<dbReference type="InterPro" id="IPR006070">
    <property type="entry name" value="Sua5-like_dom"/>
</dbReference>
<dbReference type="OrthoDB" id="9814580at2"/>
<dbReference type="GO" id="GO:0006450">
    <property type="term" value="P:regulation of translational fidelity"/>
    <property type="evidence" value="ECO:0007669"/>
    <property type="project" value="TreeGrafter"/>
</dbReference>
<keyword evidence="7 13" id="KW-0819">tRNA processing</keyword>
<evidence type="ECO:0000256" key="5">
    <source>
        <dbReference type="ARBA" id="ARBA00022490"/>
    </source>
</evidence>
<feature type="binding site" evidence="14">
    <location>
        <position position="69"/>
    </location>
    <ligand>
        <name>L-threonine</name>
        <dbReference type="ChEBI" id="CHEBI:57926"/>
    </ligand>
</feature>
<evidence type="ECO:0000256" key="13">
    <source>
        <dbReference type="PIRNR" id="PIRNR004930"/>
    </source>
</evidence>
<keyword evidence="10 13" id="KW-0067">ATP-binding</keyword>
<dbReference type="InterPro" id="IPR010923">
    <property type="entry name" value="T(6)A37_SUA5"/>
</dbReference>
<comment type="subcellular location">
    <subcellularLocation>
        <location evidence="1 13">Cytoplasm</location>
    </subcellularLocation>
</comment>
<feature type="binding site" evidence="14">
    <location>
        <position position="122"/>
    </location>
    <ligand>
        <name>L-threonine</name>
        <dbReference type="ChEBI" id="CHEBI:57926"/>
    </ligand>
</feature>
<dbReference type="PIRSF" id="PIRSF004930">
    <property type="entry name" value="Tln_factor_SUA5"/>
    <property type="match status" value="1"/>
</dbReference>
<feature type="binding site" evidence="14">
    <location>
        <position position="182"/>
    </location>
    <ligand>
        <name>L-threonine</name>
        <dbReference type="ChEBI" id="CHEBI:57926"/>
    </ligand>
</feature>
<dbReference type="Pfam" id="PF01300">
    <property type="entry name" value="Sua5_yciO_yrdC"/>
    <property type="match status" value="1"/>
</dbReference>
<feature type="binding site" evidence="14">
    <location>
        <position position="60"/>
    </location>
    <ligand>
        <name>ATP</name>
        <dbReference type="ChEBI" id="CHEBI:30616"/>
    </ligand>
</feature>
<evidence type="ECO:0000259" key="15">
    <source>
        <dbReference type="PROSITE" id="PS51163"/>
    </source>
</evidence>
<protein>
    <recommendedName>
        <fullName evidence="4 13">Threonylcarbamoyl-AMP synthase</fullName>
        <shortName evidence="13">TC-AMP synthase</shortName>
        <ecNumber evidence="3 13">2.7.7.87</ecNumber>
    </recommendedName>
    <alternativeName>
        <fullName evidence="11 13">L-threonylcarbamoyladenylate synthase</fullName>
    </alternativeName>
</protein>
<dbReference type="GO" id="GO:0061710">
    <property type="term" value="F:L-threonylcarbamoyladenylate synthase"/>
    <property type="evidence" value="ECO:0007669"/>
    <property type="project" value="UniProtKB-EC"/>
</dbReference>
<feature type="binding site" evidence="14">
    <location>
        <position position="37"/>
    </location>
    <ligand>
        <name>L-threonine</name>
        <dbReference type="ChEBI" id="CHEBI:57926"/>
    </ligand>
</feature>
<dbReference type="InterPro" id="IPR017945">
    <property type="entry name" value="DHBP_synth_RibB-like_a/b_dom"/>
</dbReference>
<dbReference type="InterPro" id="IPR005145">
    <property type="entry name" value="Sua5_C"/>
</dbReference>
<feature type="binding site" evidence="14">
    <location>
        <position position="144"/>
    </location>
    <ligand>
        <name>ATP</name>
        <dbReference type="ChEBI" id="CHEBI:30616"/>
    </ligand>
</feature>
<dbReference type="GO" id="GO:0008033">
    <property type="term" value="P:tRNA processing"/>
    <property type="evidence" value="ECO:0007669"/>
    <property type="project" value="UniProtKB-KW"/>
</dbReference>
<evidence type="ECO:0000256" key="11">
    <source>
        <dbReference type="ARBA" id="ARBA00029774"/>
    </source>
</evidence>
<evidence type="ECO:0000256" key="4">
    <source>
        <dbReference type="ARBA" id="ARBA00015492"/>
    </source>
</evidence>
<feature type="domain" description="YrdC-like" evidence="15">
    <location>
        <begin position="15"/>
        <end position="200"/>
    </location>
</feature>
<keyword evidence="5 13" id="KW-0963">Cytoplasm</keyword>
<organism evidence="16 17">
    <name type="scientific">Clostridium grantii DSM 8605</name>
    <dbReference type="NCBI Taxonomy" id="1121316"/>
    <lineage>
        <taxon>Bacteria</taxon>
        <taxon>Bacillati</taxon>
        <taxon>Bacillota</taxon>
        <taxon>Clostridia</taxon>
        <taxon>Eubacteriales</taxon>
        <taxon>Clostridiaceae</taxon>
        <taxon>Clostridium</taxon>
    </lineage>
</organism>
<feature type="binding site" evidence="14">
    <location>
        <position position="118"/>
    </location>
    <ligand>
        <name>ATP</name>
        <dbReference type="ChEBI" id="CHEBI:30616"/>
    </ligand>
</feature>
<dbReference type="Pfam" id="PF03481">
    <property type="entry name" value="Sua5_C"/>
    <property type="match status" value="1"/>
</dbReference>
<gene>
    <name evidence="16" type="ORF">SAMN02745207_01343</name>
</gene>
<dbReference type="NCBIfam" id="TIGR00057">
    <property type="entry name" value="L-threonylcarbamoyladenylate synthase"/>
    <property type="match status" value="1"/>
</dbReference>
<dbReference type="Gene3D" id="3.90.870.10">
    <property type="entry name" value="DHBP synthase"/>
    <property type="match status" value="1"/>
</dbReference>
<dbReference type="GO" id="GO:0005737">
    <property type="term" value="C:cytoplasm"/>
    <property type="evidence" value="ECO:0007669"/>
    <property type="project" value="UniProtKB-SubCell"/>
</dbReference>
<dbReference type="InterPro" id="IPR038385">
    <property type="entry name" value="Sua5/YwlC_C"/>
</dbReference>
<evidence type="ECO:0000313" key="17">
    <source>
        <dbReference type="Proteomes" id="UP000184447"/>
    </source>
</evidence>
<keyword evidence="6 13" id="KW-0808">Transferase</keyword>
<dbReference type="RefSeq" id="WP_073337662.1">
    <property type="nucleotide sequence ID" value="NZ_FQXM01000006.1"/>
</dbReference>